<organism evidence="6 7">
    <name type="scientific">Alicyclobacillus mengziensis</name>
    <dbReference type="NCBI Taxonomy" id="2931921"/>
    <lineage>
        <taxon>Bacteria</taxon>
        <taxon>Bacillati</taxon>
        <taxon>Bacillota</taxon>
        <taxon>Bacilli</taxon>
        <taxon>Bacillales</taxon>
        <taxon>Alicyclobacillaceae</taxon>
        <taxon>Alicyclobacillus</taxon>
    </lineage>
</organism>
<dbReference type="CDD" id="cd05466">
    <property type="entry name" value="PBP2_LTTR_substrate"/>
    <property type="match status" value="1"/>
</dbReference>
<sequence>MMHLEETGRGHMDTKDIALFLTIARLGSISRTAEQMFMSQSTVTAHLQRLERSLGYALFHRLPNGVTLTAEGQQLIPLAERLTALEDQILHPGTEETPVLNIMTGRAFLSSDVPECLHRMARKAKVHLRVRLGMYDEMQNALLANQVDFCFLGEPIYHVNVKQVELPADSVDLIVPKNHHFVRDFPGLHALNQEPFVAFGRPTSPFRKRVSDLLAHHGVYPPIQMELDSIDGIKAMVGHGLGVSFLPRRTLHDAVYKSYEIIPMSGDEWRRPTLLAYPAMQADRPLTALFVEIVSNYYKELTSPKRR</sequence>
<dbReference type="PANTHER" id="PTHR30126:SF40">
    <property type="entry name" value="HTH-TYPE TRANSCRIPTIONAL REGULATOR GLTR"/>
    <property type="match status" value="1"/>
</dbReference>
<gene>
    <name evidence="6" type="ORF">JZ786_08865</name>
</gene>
<evidence type="ECO:0000313" key="6">
    <source>
        <dbReference type="EMBL" id="QSO49020.1"/>
    </source>
</evidence>
<dbReference type="PRINTS" id="PR00039">
    <property type="entry name" value="HTHLYSR"/>
</dbReference>
<dbReference type="Gene3D" id="3.40.190.290">
    <property type="match status" value="1"/>
</dbReference>
<dbReference type="Pfam" id="PF03466">
    <property type="entry name" value="LysR_substrate"/>
    <property type="match status" value="1"/>
</dbReference>
<dbReference type="InterPro" id="IPR036390">
    <property type="entry name" value="WH_DNA-bd_sf"/>
</dbReference>
<dbReference type="InterPro" id="IPR005119">
    <property type="entry name" value="LysR_subst-bd"/>
</dbReference>
<reference evidence="6 7" key="1">
    <citation type="submission" date="2021-02" db="EMBL/GenBank/DDBJ databases">
        <title>Alicyclobacillus curvatus sp. nov. and Alicyclobacillus mengziensis sp. nov., two acidophilic bacteria isolated from acid mine drainage.</title>
        <authorList>
            <person name="Huang Y."/>
        </authorList>
    </citation>
    <scope>NUCLEOTIDE SEQUENCE [LARGE SCALE GENOMIC DNA]</scope>
    <source>
        <strain evidence="6 7">S30H14</strain>
    </source>
</reference>
<protein>
    <submittedName>
        <fullName evidence="6">LysR family transcriptional regulator</fullName>
    </submittedName>
</protein>
<dbReference type="SUPFAM" id="SSF53850">
    <property type="entry name" value="Periplasmic binding protein-like II"/>
    <property type="match status" value="1"/>
</dbReference>
<evidence type="ECO:0000256" key="3">
    <source>
        <dbReference type="ARBA" id="ARBA00023125"/>
    </source>
</evidence>
<dbReference type="AlphaFoldDB" id="A0A9X7W2E5"/>
<dbReference type="InterPro" id="IPR036388">
    <property type="entry name" value="WH-like_DNA-bd_sf"/>
</dbReference>
<proteinExistence type="inferred from homology"/>
<dbReference type="PANTHER" id="PTHR30126">
    <property type="entry name" value="HTH-TYPE TRANSCRIPTIONAL REGULATOR"/>
    <property type="match status" value="1"/>
</dbReference>
<dbReference type="GO" id="GO:0003700">
    <property type="term" value="F:DNA-binding transcription factor activity"/>
    <property type="evidence" value="ECO:0007669"/>
    <property type="project" value="InterPro"/>
</dbReference>
<dbReference type="EMBL" id="CP071182">
    <property type="protein sequence ID" value="QSO49020.1"/>
    <property type="molecule type" value="Genomic_DNA"/>
</dbReference>
<keyword evidence="3" id="KW-0238">DNA-binding</keyword>
<dbReference type="GO" id="GO:0000976">
    <property type="term" value="F:transcription cis-regulatory region binding"/>
    <property type="evidence" value="ECO:0007669"/>
    <property type="project" value="TreeGrafter"/>
</dbReference>
<comment type="similarity">
    <text evidence="1">Belongs to the LysR transcriptional regulatory family.</text>
</comment>
<dbReference type="Pfam" id="PF00126">
    <property type="entry name" value="HTH_1"/>
    <property type="match status" value="1"/>
</dbReference>
<keyword evidence="2" id="KW-0805">Transcription regulation</keyword>
<evidence type="ECO:0000313" key="7">
    <source>
        <dbReference type="Proteomes" id="UP000663505"/>
    </source>
</evidence>
<name>A0A9X7W2E5_9BACL</name>
<dbReference type="Proteomes" id="UP000663505">
    <property type="component" value="Chromosome"/>
</dbReference>
<dbReference type="InterPro" id="IPR000847">
    <property type="entry name" value="LysR_HTH_N"/>
</dbReference>
<accession>A0A9X7W2E5</accession>
<keyword evidence="7" id="KW-1185">Reference proteome</keyword>
<keyword evidence="4" id="KW-0804">Transcription</keyword>
<dbReference type="SUPFAM" id="SSF46785">
    <property type="entry name" value="Winged helix' DNA-binding domain"/>
    <property type="match status" value="1"/>
</dbReference>
<evidence type="ECO:0000256" key="1">
    <source>
        <dbReference type="ARBA" id="ARBA00009437"/>
    </source>
</evidence>
<feature type="domain" description="HTH lysR-type" evidence="5">
    <location>
        <begin position="12"/>
        <end position="69"/>
    </location>
</feature>
<evidence type="ECO:0000256" key="4">
    <source>
        <dbReference type="ARBA" id="ARBA00023163"/>
    </source>
</evidence>
<evidence type="ECO:0000259" key="5">
    <source>
        <dbReference type="PROSITE" id="PS50931"/>
    </source>
</evidence>
<dbReference type="KEGG" id="afx:JZ786_08865"/>
<evidence type="ECO:0000256" key="2">
    <source>
        <dbReference type="ARBA" id="ARBA00023015"/>
    </source>
</evidence>
<dbReference type="Gene3D" id="1.10.10.10">
    <property type="entry name" value="Winged helix-like DNA-binding domain superfamily/Winged helix DNA-binding domain"/>
    <property type="match status" value="1"/>
</dbReference>
<dbReference type="PROSITE" id="PS50931">
    <property type="entry name" value="HTH_LYSR"/>
    <property type="match status" value="1"/>
</dbReference>